<protein>
    <submittedName>
        <fullName evidence="2">Uncharacterized protein</fullName>
    </submittedName>
</protein>
<dbReference type="Proteomes" id="UP001497516">
    <property type="component" value="Chromosome 6"/>
</dbReference>
<name>A0AAV2FE81_9ROSI</name>
<organism evidence="2 3">
    <name type="scientific">Linum trigynum</name>
    <dbReference type="NCBI Taxonomy" id="586398"/>
    <lineage>
        <taxon>Eukaryota</taxon>
        <taxon>Viridiplantae</taxon>
        <taxon>Streptophyta</taxon>
        <taxon>Embryophyta</taxon>
        <taxon>Tracheophyta</taxon>
        <taxon>Spermatophyta</taxon>
        <taxon>Magnoliopsida</taxon>
        <taxon>eudicotyledons</taxon>
        <taxon>Gunneridae</taxon>
        <taxon>Pentapetalae</taxon>
        <taxon>rosids</taxon>
        <taxon>fabids</taxon>
        <taxon>Malpighiales</taxon>
        <taxon>Linaceae</taxon>
        <taxon>Linum</taxon>
    </lineage>
</organism>
<feature type="compositionally biased region" description="Basic and acidic residues" evidence="1">
    <location>
        <begin position="40"/>
        <end position="50"/>
    </location>
</feature>
<accession>A0AAV2FE81</accession>
<dbReference type="EMBL" id="OZ034819">
    <property type="protein sequence ID" value="CAL1396586.1"/>
    <property type="molecule type" value="Genomic_DNA"/>
</dbReference>
<evidence type="ECO:0000256" key="1">
    <source>
        <dbReference type="SAM" id="MobiDB-lite"/>
    </source>
</evidence>
<dbReference type="AlphaFoldDB" id="A0AAV2FE81"/>
<gene>
    <name evidence="2" type="ORF">LTRI10_LOCUS36944</name>
</gene>
<feature type="region of interest" description="Disordered" evidence="1">
    <location>
        <begin position="40"/>
        <end position="77"/>
    </location>
</feature>
<proteinExistence type="predicted"/>
<keyword evidence="3" id="KW-1185">Reference proteome</keyword>
<sequence length="133" mass="15349">MQKFRTQIPSSPILFQLHLIQDTNLPSLDSRRPIDDFQIRERGSLHEAELPQHPGRIPSSLPSSARSFPAKKPPETNWNNSLTTPLLLLLRHARVAERYLVPPPVPIRRPRRAERRRKGRRARACVAGVRFEL</sequence>
<evidence type="ECO:0000313" key="3">
    <source>
        <dbReference type="Proteomes" id="UP001497516"/>
    </source>
</evidence>
<reference evidence="2 3" key="1">
    <citation type="submission" date="2024-04" db="EMBL/GenBank/DDBJ databases">
        <authorList>
            <person name="Fracassetti M."/>
        </authorList>
    </citation>
    <scope>NUCLEOTIDE SEQUENCE [LARGE SCALE GENOMIC DNA]</scope>
</reference>
<evidence type="ECO:0000313" key="2">
    <source>
        <dbReference type="EMBL" id="CAL1396586.1"/>
    </source>
</evidence>